<gene>
    <name evidence="9" type="ORF">IEN85_16445</name>
</gene>
<dbReference type="EMBL" id="JACYFG010000040">
    <property type="protein sequence ID" value="MBD5781090.1"/>
    <property type="molecule type" value="Genomic_DNA"/>
</dbReference>
<feature type="domain" description="Tyrosine-protein kinase G-rich" evidence="8">
    <location>
        <begin position="232"/>
        <end position="298"/>
    </location>
</feature>
<accession>A0A927FB15</accession>
<proteinExistence type="predicted"/>
<evidence type="ECO:0000256" key="2">
    <source>
        <dbReference type="ARBA" id="ARBA00022475"/>
    </source>
</evidence>
<keyword evidence="5 6" id="KW-0472">Membrane</keyword>
<dbReference type="Proteomes" id="UP000622317">
    <property type="component" value="Unassembled WGS sequence"/>
</dbReference>
<evidence type="ECO:0000313" key="9">
    <source>
        <dbReference type="EMBL" id="MBD5781090.1"/>
    </source>
</evidence>
<dbReference type="PANTHER" id="PTHR32309">
    <property type="entry name" value="TYROSINE-PROTEIN KINASE"/>
    <property type="match status" value="1"/>
</dbReference>
<name>A0A927FB15_9BACT</name>
<comment type="caution">
    <text evidence="9">The sequence shown here is derived from an EMBL/GenBank/DDBJ whole genome shotgun (WGS) entry which is preliminary data.</text>
</comment>
<keyword evidence="10" id="KW-1185">Reference proteome</keyword>
<dbReference type="GO" id="GO:0005886">
    <property type="term" value="C:plasma membrane"/>
    <property type="evidence" value="ECO:0007669"/>
    <property type="project" value="UniProtKB-SubCell"/>
</dbReference>
<dbReference type="InterPro" id="IPR032807">
    <property type="entry name" value="GNVR"/>
</dbReference>
<evidence type="ECO:0000256" key="1">
    <source>
        <dbReference type="ARBA" id="ARBA00004651"/>
    </source>
</evidence>
<dbReference type="InterPro" id="IPR003856">
    <property type="entry name" value="LPS_length_determ_N"/>
</dbReference>
<feature type="transmembrane region" description="Helical" evidence="6">
    <location>
        <begin position="278"/>
        <end position="302"/>
    </location>
</feature>
<keyword evidence="2" id="KW-1003">Cell membrane</keyword>
<comment type="subcellular location">
    <subcellularLocation>
        <location evidence="1">Cell membrane</location>
        <topology evidence="1">Multi-pass membrane protein</topology>
    </subcellularLocation>
</comment>
<protein>
    <submittedName>
        <fullName evidence="9">LPS O-antigen length regulator</fullName>
    </submittedName>
</protein>
<dbReference type="GO" id="GO:0004713">
    <property type="term" value="F:protein tyrosine kinase activity"/>
    <property type="evidence" value="ECO:0007669"/>
    <property type="project" value="TreeGrafter"/>
</dbReference>
<reference evidence="9" key="1">
    <citation type="submission" date="2020-09" db="EMBL/GenBank/DDBJ databases">
        <title>Pelagicoccus enzymogenes sp. nov. with an EPS production, isolated from marine sediment.</title>
        <authorList>
            <person name="Feng X."/>
        </authorList>
    </citation>
    <scope>NUCLEOTIDE SEQUENCE</scope>
    <source>
        <strain evidence="9">NFK12</strain>
    </source>
</reference>
<organism evidence="9 10">
    <name type="scientific">Pelagicoccus enzymogenes</name>
    <dbReference type="NCBI Taxonomy" id="2773457"/>
    <lineage>
        <taxon>Bacteria</taxon>
        <taxon>Pseudomonadati</taxon>
        <taxon>Verrucomicrobiota</taxon>
        <taxon>Opitutia</taxon>
        <taxon>Puniceicoccales</taxon>
        <taxon>Pelagicoccaceae</taxon>
        <taxon>Pelagicoccus</taxon>
    </lineage>
</organism>
<evidence type="ECO:0000259" key="7">
    <source>
        <dbReference type="Pfam" id="PF02706"/>
    </source>
</evidence>
<evidence type="ECO:0000256" key="4">
    <source>
        <dbReference type="ARBA" id="ARBA00022989"/>
    </source>
</evidence>
<keyword evidence="3 6" id="KW-0812">Transmembrane</keyword>
<dbReference type="RefSeq" id="WP_191618195.1">
    <property type="nucleotide sequence ID" value="NZ_JACYFG010000040.1"/>
</dbReference>
<dbReference type="InterPro" id="IPR050445">
    <property type="entry name" value="Bact_polysacc_biosynth/exp"/>
</dbReference>
<dbReference type="Pfam" id="PF13807">
    <property type="entry name" value="GNVR"/>
    <property type="match status" value="1"/>
</dbReference>
<evidence type="ECO:0000259" key="8">
    <source>
        <dbReference type="Pfam" id="PF13807"/>
    </source>
</evidence>
<feature type="domain" description="Polysaccharide chain length determinant N-terminal" evidence="7">
    <location>
        <begin position="22"/>
        <end position="122"/>
    </location>
</feature>
<sequence>MNEVNPPTPPPYPQYPYPPEEDELSLIDLWNIVWKRKWPWLTFGPLFAVLGIFYALKQPEIYRGEATLVPNSEEQGGGGLAALAGQFGGLASMAGINIGGGGSTETAIATLRSRHFLMPFIESEAAQKAIFADEWDEESKSWTVSKERRQEDNRPTKLETYERFTKECLNVSEDKKTGIVTLAVELQDPELAAAWTNQLADHLNAHLREQAKLEAEKNLEYLNKQITETRVLEIKESLYGLIESQTKNAMLANAKEDYAFKVIDPAVTPEERVRPKRALIVVASGMLGGFFGLFLCFVLHFVQTAKRQESKA</sequence>
<evidence type="ECO:0000313" key="10">
    <source>
        <dbReference type="Proteomes" id="UP000622317"/>
    </source>
</evidence>
<feature type="transmembrane region" description="Helical" evidence="6">
    <location>
        <begin position="38"/>
        <end position="56"/>
    </location>
</feature>
<dbReference type="AlphaFoldDB" id="A0A927FB15"/>
<keyword evidence="4 6" id="KW-1133">Transmembrane helix</keyword>
<evidence type="ECO:0000256" key="5">
    <source>
        <dbReference type="ARBA" id="ARBA00023136"/>
    </source>
</evidence>
<dbReference type="PANTHER" id="PTHR32309:SF13">
    <property type="entry name" value="FERRIC ENTEROBACTIN TRANSPORT PROTEIN FEPE"/>
    <property type="match status" value="1"/>
</dbReference>
<evidence type="ECO:0000256" key="3">
    <source>
        <dbReference type="ARBA" id="ARBA00022692"/>
    </source>
</evidence>
<dbReference type="Pfam" id="PF02706">
    <property type="entry name" value="Wzz"/>
    <property type="match status" value="1"/>
</dbReference>
<evidence type="ECO:0000256" key="6">
    <source>
        <dbReference type="SAM" id="Phobius"/>
    </source>
</evidence>